<comment type="caution">
    <text evidence="16">The sequence shown here is derived from an EMBL/GenBank/DDBJ whole genome shotgun (WGS) entry which is preliminary data.</text>
</comment>
<dbReference type="InterPro" id="IPR005864">
    <property type="entry name" value="ATP_synth_F0_bsu_bac"/>
</dbReference>
<dbReference type="InterPro" id="IPR028987">
    <property type="entry name" value="ATP_synth_B-like_membr_sf"/>
</dbReference>
<evidence type="ECO:0000256" key="6">
    <source>
        <dbReference type="ARBA" id="ARBA00022781"/>
    </source>
</evidence>
<dbReference type="OrthoDB" id="282095at2"/>
<comment type="subunit">
    <text evidence="13">F-type ATPases have 2 components, F(1) - the catalytic core - and F(0) - the membrane proton channel. F(1) has five subunits: alpha(3), beta(3), gamma(1), delta(1), epsilon(1). F(0) has three main subunits: a(1), b(2) and c(10-14). The alpha and beta chains form an alternating ring which encloses part of the gamma chain. F(1) is attached to F(0) by a central stalk formed by the gamma and epsilon chains, while a peripheral stalk is formed by the delta and b chains.</text>
</comment>
<dbReference type="STRING" id="1423719.FC66_GL000730"/>
<keyword evidence="3 13" id="KW-1003">Cell membrane</keyword>
<dbReference type="PANTHER" id="PTHR33445">
    <property type="entry name" value="ATP SYNTHASE SUBUNIT B', CHLOROPLASTIC"/>
    <property type="match status" value="1"/>
</dbReference>
<dbReference type="EMBL" id="AZDI01000002">
    <property type="protein sequence ID" value="KRK46228.1"/>
    <property type="molecule type" value="Genomic_DNA"/>
</dbReference>
<dbReference type="InterPro" id="IPR050059">
    <property type="entry name" value="ATP_synthase_B_chain"/>
</dbReference>
<comment type="similarity">
    <text evidence="1 13 14">Belongs to the ATPase B chain family.</text>
</comment>
<accession>A0A0R1HR84</accession>
<keyword evidence="7 13" id="KW-1133">Transmembrane helix</keyword>
<evidence type="ECO:0000313" key="17">
    <source>
        <dbReference type="Proteomes" id="UP000051450"/>
    </source>
</evidence>
<dbReference type="InterPro" id="IPR002146">
    <property type="entry name" value="ATP_synth_b/b'su_bac/chlpt"/>
</dbReference>
<keyword evidence="8 13" id="KW-0406">Ion transport</keyword>
<keyword evidence="9 13" id="KW-0472">Membrane</keyword>
<organism evidence="16 17">
    <name type="scientific">Dellaglioa algida DSM 15638</name>
    <dbReference type="NCBI Taxonomy" id="1423719"/>
    <lineage>
        <taxon>Bacteria</taxon>
        <taxon>Bacillati</taxon>
        <taxon>Bacillota</taxon>
        <taxon>Bacilli</taxon>
        <taxon>Lactobacillales</taxon>
        <taxon>Lactobacillaceae</taxon>
        <taxon>Dellaglioa</taxon>
    </lineage>
</organism>
<dbReference type="SUPFAM" id="SSF81573">
    <property type="entry name" value="F1F0 ATP synthase subunit B, membrane domain"/>
    <property type="match status" value="1"/>
</dbReference>
<feature type="region of interest" description="Disordered" evidence="15">
    <location>
        <begin position="62"/>
        <end position="83"/>
    </location>
</feature>
<feature type="transmembrane region" description="Helical" evidence="13">
    <location>
        <begin position="18"/>
        <end position="37"/>
    </location>
</feature>
<dbReference type="GO" id="GO:0005886">
    <property type="term" value="C:plasma membrane"/>
    <property type="evidence" value="ECO:0007669"/>
    <property type="project" value="UniProtKB-SubCell"/>
</dbReference>
<keyword evidence="4 13" id="KW-0138">CF(0)</keyword>
<dbReference type="AlphaFoldDB" id="A0A0R1HR84"/>
<evidence type="ECO:0000256" key="13">
    <source>
        <dbReference type="HAMAP-Rule" id="MF_01398"/>
    </source>
</evidence>
<evidence type="ECO:0000256" key="14">
    <source>
        <dbReference type="RuleBase" id="RU003848"/>
    </source>
</evidence>
<evidence type="ECO:0000256" key="5">
    <source>
        <dbReference type="ARBA" id="ARBA00022692"/>
    </source>
</evidence>
<dbReference type="GO" id="GO:0045259">
    <property type="term" value="C:proton-transporting ATP synthase complex"/>
    <property type="evidence" value="ECO:0007669"/>
    <property type="project" value="UniProtKB-KW"/>
</dbReference>
<proteinExistence type="inferred from homology"/>
<protein>
    <recommendedName>
        <fullName evidence="13">ATP synthase subunit b</fullName>
    </recommendedName>
    <alternativeName>
        <fullName evidence="13">ATP synthase F(0) sector subunit b</fullName>
    </alternativeName>
    <alternativeName>
        <fullName evidence="13">ATPase subunit I</fullName>
    </alternativeName>
    <alternativeName>
        <fullName evidence="13">F-type ATPase subunit b</fullName>
        <shortName evidence="13">F-ATPase subunit b</shortName>
    </alternativeName>
</protein>
<comment type="subcellular location">
    <subcellularLocation>
        <location evidence="13">Cell membrane</location>
        <topology evidence="13">Single-pass membrane protein</topology>
    </subcellularLocation>
    <subcellularLocation>
        <location evidence="12">Endomembrane system</location>
        <topology evidence="12">Single-pass membrane protein</topology>
    </subcellularLocation>
</comment>
<evidence type="ECO:0000256" key="8">
    <source>
        <dbReference type="ARBA" id="ARBA00023065"/>
    </source>
</evidence>
<dbReference type="GO" id="GO:0012505">
    <property type="term" value="C:endomembrane system"/>
    <property type="evidence" value="ECO:0007669"/>
    <property type="project" value="UniProtKB-SubCell"/>
</dbReference>
<dbReference type="PATRIC" id="fig|1423719.4.peg.741"/>
<comment type="function">
    <text evidence="13">Component of the F(0) channel, it forms part of the peripheral stalk, linking F(1) to F(0).</text>
</comment>
<keyword evidence="6 13" id="KW-0375">Hydrogen ion transport</keyword>
<evidence type="ECO:0000313" key="16">
    <source>
        <dbReference type="EMBL" id="KRK46228.1"/>
    </source>
</evidence>
<keyword evidence="17" id="KW-1185">Reference proteome</keyword>
<dbReference type="NCBIfam" id="TIGR01144">
    <property type="entry name" value="ATP_synt_b"/>
    <property type="match status" value="1"/>
</dbReference>
<sequence>MFSDLVFGAVGNFQTGDFLFYIVSFVILMLIIKHYAWGPVTKMMSDRAEKIANDLDSAEDSRKKANALATERQSQLDNSRQEASEIVNRAKDNGKKQHDDIVTGAQDEATTLKQNAIKDIEQERQEALSGVQSDVAELSIEIASKIIQKELNENDQKDLINSYIEGLVK</sequence>
<keyword evidence="2 13" id="KW-0813">Transport</keyword>
<evidence type="ECO:0000256" key="1">
    <source>
        <dbReference type="ARBA" id="ARBA00005513"/>
    </source>
</evidence>
<dbReference type="CDD" id="cd06503">
    <property type="entry name" value="ATP-synt_Fo_b"/>
    <property type="match status" value="1"/>
</dbReference>
<evidence type="ECO:0000256" key="12">
    <source>
        <dbReference type="ARBA" id="ARBA00037847"/>
    </source>
</evidence>
<reference evidence="16 17" key="1">
    <citation type="journal article" date="2015" name="Genome Announc.">
        <title>Expanding the biotechnology potential of lactobacilli through comparative genomics of 213 strains and associated genera.</title>
        <authorList>
            <person name="Sun Z."/>
            <person name="Harris H.M."/>
            <person name="McCann A."/>
            <person name="Guo C."/>
            <person name="Argimon S."/>
            <person name="Zhang W."/>
            <person name="Yang X."/>
            <person name="Jeffery I.B."/>
            <person name="Cooney J.C."/>
            <person name="Kagawa T.F."/>
            <person name="Liu W."/>
            <person name="Song Y."/>
            <person name="Salvetti E."/>
            <person name="Wrobel A."/>
            <person name="Rasinkangas P."/>
            <person name="Parkhill J."/>
            <person name="Rea M.C."/>
            <person name="O'Sullivan O."/>
            <person name="Ritari J."/>
            <person name="Douillard F.P."/>
            <person name="Paul Ross R."/>
            <person name="Yang R."/>
            <person name="Briner A.E."/>
            <person name="Felis G.E."/>
            <person name="de Vos W.M."/>
            <person name="Barrangou R."/>
            <person name="Klaenhammer T.R."/>
            <person name="Caufield P.W."/>
            <person name="Cui Y."/>
            <person name="Zhang H."/>
            <person name="O'Toole P.W."/>
        </authorList>
    </citation>
    <scope>NUCLEOTIDE SEQUENCE [LARGE SCALE GENOMIC DNA]</scope>
    <source>
        <strain evidence="16 17">DSM 15638</strain>
    </source>
</reference>
<gene>
    <name evidence="13" type="primary">atpF</name>
    <name evidence="16" type="ORF">FC66_GL000730</name>
</gene>
<keyword evidence="5 13" id="KW-0812">Transmembrane</keyword>
<dbReference type="GO" id="GO:0046933">
    <property type="term" value="F:proton-transporting ATP synthase activity, rotational mechanism"/>
    <property type="evidence" value="ECO:0007669"/>
    <property type="project" value="UniProtKB-UniRule"/>
</dbReference>
<evidence type="ECO:0000256" key="10">
    <source>
        <dbReference type="ARBA" id="ARBA00023310"/>
    </source>
</evidence>
<evidence type="ECO:0000256" key="2">
    <source>
        <dbReference type="ARBA" id="ARBA00022448"/>
    </source>
</evidence>
<evidence type="ECO:0000256" key="11">
    <source>
        <dbReference type="ARBA" id="ARBA00025198"/>
    </source>
</evidence>
<dbReference type="HAMAP" id="MF_01398">
    <property type="entry name" value="ATP_synth_b_bprime"/>
    <property type="match status" value="1"/>
</dbReference>
<keyword evidence="10 13" id="KW-0066">ATP synthesis</keyword>
<dbReference type="PANTHER" id="PTHR33445:SF1">
    <property type="entry name" value="ATP SYNTHASE SUBUNIT B"/>
    <property type="match status" value="1"/>
</dbReference>
<evidence type="ECO:0000256" key="3">
    <source>
        <dbReference type="ARBA" id="ARBA00022475"/>
    </source>
</evidence>
<dbReference type="Gene3D" id="6.10.250.1580">
    <property type="match status" value="1"/>
</dbReference>
<evidence type="ECO:0000256" key="7">
    <source>
        <dbReference type="ARBA" id="ARBA00022989"/>
    </source>
</evidence>
<evidence type="ECO:0000256" key="9">
    <source>
        <dbReference type="ARBA" id="ARBA00023136"/>
    </source>
</evidence>
<evidence type="ECO:0000256" key="15">
    <source>
        <dbReference type="SAM" id="MobiDB-lite"/>
    </source>
</evidence>
<dbReference type="Proteomes" id="UP000051450">
    <property type="component" value="Unassembled WGS sequence"/>
</dbReference>
<dbReference type="Pfam" id="PF00430">
    <property type="entry name" value="ATP-synt_B"/>
    <property type="match status" value="1"/>
</dbReference>
<dbReference type="GO" id="GO:0046961">
    <property type="term" value="F:proton-transporting ATPase activity, rotational mechanism"/>
    <property type="evidence" value="ECO:0007669"/>
    <property type="project" value="TreeGrafter"/>
</dbReference>
<evidence type="ECO:0000256" key="4">
    <source>
        <dbReference type="ARBA" id="ARBA00022547"/>
    </source>
</evidence>
<dbReference type="RefSeq" id="WP_057973802.1">
    <property type="nucleotide sequence ID" value="NZ_AZDI01000002.1"/>
</dbReference>
<name>A0A0R1HR84_9LACO</name>
<comment type="function">
    <text evidence="11 13">F(1)F(0) ATP synthase produces ATP from ADP in the presence of a proton or sodium gradient. F-type ATPases consist of two structural domains, F(1) containing the extramembraneous catalytic core and F(0) containing the membrane proton channel, linked together by a central stalk and a peripheral stalk. During catalysis, ATP synthesis in the catalytic domain of F(1) is coupled via a rotary mechanism of the central stalk subunits to proton translocation.</text>
</comment>